<sequence>MTASQLPSSDLVYDTTSVYTKIFIGLQLAGLIGNIVTLIIAYFSPVTRQATWYNCIIMWCLYSIAFLLLFFSGHYHDPSPPFDLCLIQSALIHAASPSATAATLALVIQLYFSVYSALNLHPIPYQSLWLKIILAFPYATGSILVALFLVLSLIDPSTTTFNITAYCAVNQIIPGRITAGLTIALVIPMMIIDGLIYARLRKHWSEFRASQLGRYTSMIIRASLFSICAFVALCAGFGFFLVVFAQNPTEPIDQVVPRLLLAYNILNIFLSIFPVAVMLIFGTHEDILRRLFFCERHEMNSVSEHAVPNMSLTISSPPLEDSIELESRIRTIDDHRFNESQSSEELSTFSKRGNPDDRSEMQGTMRKPASPWEPP</sequence>
<feature type="transmembrane region" description="Helical" evidence="2">
    <location>
        <begin position="22"/>
        <end position="43"/>
    </location>
</feature>
<reference evidence="3 4" key="1">
    <citation type="journal article" date="2023" name="Proc. Natl. Acad. Sci. U.S.A.">
        <title>A global phylogenomic analysis of the shiitake genus Lentinula.</title>
        <authorList>
            <person name="Sierra-Patev S."/>
            <person name="Min B."/>
            <person name="Naranjo-Ortiz M."/>
            <person name="Looney B."/>
            <person name="Konkel Z."/>
            <person name="Slot J.C."/>
            <person name="Sakamoto Y."/>
            <person name="Steenwyk J.L."/>
            <person name="Rokas A."/>
            <person name="Carro J."/>
            <person name="Camarero S."/>
            <person name="Ferreira P."/>
            <person name="Molpeceres G."/>
            <person name="Ruiz-Duenas F.J."/>
            <person name="Serrano A."/>
            <person name="Henrissat B."/>
            <person name="Drula E."/>
            <person name="Hughes K.W."/>
            <person name="Mata J.L."/>
            <person name="Ishikawa N.K."/>
            <person name="Vargas-Isla R."/>
            <person name="Ushijima S."/>
            <person name="Smith C.A."/>
            <person name="Donoghue J."/>
            <person name="Ahrendt S."/>
            <person name="Andreopoulos W."/>
            <person name="He G."/>
            <person name="LaButti K."/>
            <person name="Lipzen A."/>
            <person name="Ng V."/>
            <person name="Riley R."/>
            <person name="Sandor L."/>
            <person name="Barry K."/>
            <person name="Martinez A.T."/>
            <person name="Xiao Y."/>
            <person name="Gibbons J.G."/>
            <person name="Terashima K."/>
            <person name="Grigoriev I.V."/>
            <person name="Hibbett D."/>
        </authorList>
    </citation>
    <scope>NUCLEOTIDE SEQUENCE [LARGE SCALE GENOMIC DNA]</scope>
    <source>
        <strain evidence="3 4">TFB7810</strain>
    </source>
</reference>
<keyword evidence="2" id="KW-1133">Transmembrane helix</keyword>
<feature type="transmembrane region" description="Helical" evidence="2">
    <location>
        <begin position="91"/>
        <end position="112"/>
    </location>
</feature>
<organism evidence="3 4">
    <name type="scientific">Lentinula detonsa</name>
    <dbReference type="NCBI Taxonomy" id="2804962"/>
    <lineage>
        <taxon>Eukaryota</taxon>
        <taxon>Fungi</taxon>
        <taxon>Dikarya</taxon>
        <taxon>Basidiomycota</taxon>
        <taxon>Agaricomycotina</taxon>
        <taxon>Agaricomycetes</taxon>
        <taxon>Agaricomycetidae</taxon>
        <taxon>Agaricales</taxon>
        <taxon>Marasmiineae</taxon>
        <taxon>Omphalotaceae</taxon>
        <taxon>Lentinula</taxon>
    </lineage>
</organism>
<evidence type="ECO:0000256" key="1">
    <source>
        <dbReference type="SAM" id="MobiDB-lite"/>
    </source>
</evidence>
<feature type="region of interest" description="Disordered" evidence="1">
    <location>
        <begin position="334"/>
        <end position="375"/>
    </location>
</feature>
<gene>
    <name evidence="3" type="ORF">DFH05DRAFT_839557</name>
</gene>
<dbReference type="Proteomes" id="UP001142393">
    <property type="component" value="Unassembled WGS sequence"/>
</dbReference>
<keyword evidence="2" id="KW-0812">Transmembrane</keyword>
<name>A0A9W8P6B1_9AGAR</name>
<feature type="compositionally biased region" description="Polar residues" evidence="1">
    <location>
        <begin position="339"/>
        <end position="351"/>
    </location>
</feature>
<protein>
    <submittedName>
        <fullName evidence="3">Uncharacterized protein</fullName>
    </submittedName>
</protein>
<dbReference type="EMBL" id="JANVFU010000003">
    <property type="protein sequence ID" value="KAJ3747712.1"/>
    <property type="molecule type" value="Genomic_DNA"/>
</dbReference>
<feature type="transmembrane region" description="Helical" evidence="2">
    <location>
        <begin position="50"/>
        <end position="71"/>
    </location>
</feature>
<keyword evidence="2" id="KW-0472">Membrane</keyword>
<evidence type="ECO:0000256" key="2">
    <source>
        <dbReference type="SAM" id="Phobius"/>
    </source>
</evidence>
<evidence type="ECO:0000313" key="3">
    <source>
        <dbReference type="EMBL" id="KAJ3747712.1"/>
    </source>
</evidence>
<proteinExistence type="predicted"/>
<feature type="transmembrane region" description="Helical" evidence="2">
    <location>
        <begin position="261"/>
        <end position="281"/>
    </location>
</feature>
<dbReference type="AlphaFoldDB" id="A0A9W8P6B1"/>
<feature type="transmembrane region" description="Helical" evidence="2">
    <location>
        <begin position="219"/>
        <end position="241"/>
    </location>
</feature>
<comment type="caution">
    <text evidence="3">The sequence shown here is derived from an EMBL/GenBank/DDBJ whole genome shotgun (WGS) entry which is preliminary data.</text>
</comment>
<accession>A0A9W8P6B1</accession>
<evidence type="ECO:0000313" key="4">
    <source>
        <dbReference type="Proteomes" id="UP001142393"/>
    </source>
</evidence>
<feature type="transmembrane region" description="Helical" evidence="2">
    <location>
        <begin position="132"/>
        <end position="154"/>
    </location>
</feature>
<keyword evidence="4" id="KW-1185">Reference proteome</keyword>
<feature type="transmembrane region" description="Helical" evidence="2">
    <location>
        <begin position="177"/>
        <end position="198"/>
    </location>
</feature>